<comment type="caution">
    <text evidence="2">The sequence shown here is derived from an EMBL/GenBank/DDBJ whole genome shotgun (WGS) entry which is preliminary data.</text>
</comment>
<reference evidence="2 3" key="1">
    <citation type="submission" date="2020-08" db="EMBL/GenBank/DDBJ databases">
        <title>Novel species isolated from subtropical streams in China.</title>
        <authorList>
            <person name="Lu H."/>
        </authorList>
    </citation>
    <scope>NUCLEOTIDE SEQUENCE [LARGE SCALE GENOMIC DNA]</scope>
    <source>
        <strain evidence="2 3">CY18W</strain>
    </source>
</reference>
<dbReference type="Proteomes" id="UP000650424">
    <property type="component" value="Unassembled WGS sequence"/>
</dbReference>
<protein>
    <submittedName>
        <fullName evidence="2">HNH endonuclease</fullName>
    </submittedName>
</protein>
<dbReference type="InterPro" id="IPR003615">
    <property type="entry name" value="HNH_nuc"/>
</dbReference>
<evidence type="ECO:0000313" key="2">
    <source>
        <dbReference type="EMBL" id="MBC3919412.1"/>
    </source>
</evidence>
<dbReference type="EMBL" id="JACOGF010000009">
    <property type="protein sequence ID" value="MBC3919412.1"/>
    <property type="molecule type" value="Genomic_DNA"/>
</dbReference>
<dbReference type="CDD" id="cd00085">
    <property type="entry name" value="HNHc"/>
    <property type="match status" value="1"/>
</dbReference>
<dbReference type="Pfam" id="PF13391">
    <property type="entry name" value="HNH_2"/>
    <property type="match status" value="1"/>
</dbReference>
<organism evidence="2 3">
    <name type="scientific">Undibacterium hunanense</name>
    <dbReference type="NCBI Taxonomy" id="2762292"/>
    <lineage>
        <taxon>Bacteria</taxon>
        <taxon>Pseudomonadati</taxon>
        <taxon>Pseudomonadota</taxon>
        <taxon>Betaproteobacteria</taxon>
        <taxon>Burkholderiales</taxon>
        <taxon>Oxalobacteraceae</taxon>
        <taxon>Undibacterium</taxon>
    </lineage>
</organism>
<keyword evidence="3" id="KW-1185">Reference proteome</keyword>
<sequence length="270" mass="30729">MQQKKNWFYAAGIVWPILIEAAKHGETVTYEDVAPLIDTNPLSVGYALSPIQDYCLTNRLPPLTILVVGKKSHVPGNGFIAWDISDLQSGIQSVFNFQWSSVINPYNEFSIIDTPESLALQIYNDPKCREQIYIKVKVRGIAQSIFRTVLLKAYNYQCAFCQFSQMEALDAAHIIPWEKANSDQRMDPKNGLLLCALHHRLFDSGRITLNESFQIEYHPLNNNRNLSATDKFLTSDLHGKSVKIPVRSDLQPSERYLIERRAFPKLGNIT</sequence>
<gene>
    <name evidence="2" type="ORF">H8L32_18115</name>
</gene>
<keyword evidence="2" id="KW-0378">Hydrolase</keyword>
<name>A0ABR6ZU68_9BURK</name>
<dbReference type="GO" id="GO:0004519">
    <property type="term" value="F:endonuclease activity"/>
    <property type="evidence" value="ECO:0007669"/>
    <property type="project" value="UniProtKB-KW"/>
</dbReference>
<proteinExistence type="predicted"/>
<evidence type="ECO:0000259" key="1">
    <source>
        <dbReference type="Pfam" id="PF13391"/>
    </source>
</evidence>
<keyword evidence="2" id="KW-0540">Nuclease</keyword>
<dbReference type="RefSeq" id="WP_186948664.1">
    <property type="nucleotide sequence ID" value="NZ_JACOGF010000009.1"/>
</dbReference>
<feature type="domain" description="HNH nuclease" evidence="1">
    <location>
        <begin position="158"/>
        <end position="210"/>
    </location>
</feature>
<accession>A0ABR6ZU68</accession>
<evidence type="ECO:0000313" key="3">
    <source>
        <dbReference type="Proteomes" id="UP000650424"/>
    </source>
</evidence>
<keyword evidence="2" id="KW-0255">Endonuclease</keyword>